<feature type="compositionally biased region" description="Basic and acidic residues" evidence="1">
    <location>
        <begin position="593"/>
        <end position="603"/>
    </location>
</feature>
<organism evidence="4">
    <name type="scientific">Brachypodium distachyon</name>
    <name type="common">Purple false brome</name>
    <name type="synonym">Trachynia distachya</name>
    <dbReference type="NCBI Taxonomy" id="15368"/>
    <lineage>
        <taxon>Eukaryota</taxon>
        <taxon>Viridiplantae</taxon>
        <taxon>Streptophyta</taxon>
        <taxon>Embryophyta</taxon>
        <taxon>Tracheophyta</taxon>
        <taxon>Spermatophyta</taxon>
        <taxon>Magnoliopsida</taxon>
        <taxon>Liliopsida</taxon>
        <taxon>Poales</taxon>
        <taxon>Poaceae</taxon>
        <taxon>BOP clade</taxon>
        <taxon>Pooideae</taxon>
        <taxon>Stipodae</taxon>
        <taxon>Brachypodieae</taxon>
        <taxon>Brachypodium</taxon>
    </lineage>
</organism>
<gene>
    <name evidence="4" type="ORF">BRADI_2g06600v3</name>
</gene>
<dbReference type="Pfam" id="PF25156">
    <property type="entry name" value="PNGase_A_C"/>
    <property type="match status" value="1"/>
</dbReference>
<dbReference type="FunCoup" id="A0A0Q3IBL1">
    <property type="interactions" value="479"/>
</dbReference>
<proteinExistence type="predicted"/>
<evidence type="ECO:0000313" key="6">
    <source>
        <dbReference type="Proteomes" id="UP000008810"/>
    </source>
</evidence>
<feature type="chain" id="PRO_5036297548" description="Peptide N-acetyl-beta-D-glucosaminyl asparaginase amidase A N-terminal domain-containing protein" evidence="2">
    <location>
        <begin position="25"/>
        <end position="603"/>
    </location>
</feature>
<evidence type="ECO:0000259" key="3">
    <source>
        <dbReference type="Pfam" id="PF12222"/>
    </source>
</evidence>
<dbReference type="EMBL" id="CM000881">
    <property type="protein sequence ID" value="KQK03251.1"/>
    <property type="molecule type" value="Genomic_DNA"/>
</dbReference>
<sequence>MAEPFVHVVLFLLLATASLPIAVAASPHKFRLPATEVAAIDALVPPPPPPPSDQPSTFFEVDRPHRPPPGSFGPCSTLLLSHSFAYTYTKPPVTATYTLPRASPPRWRAACRGVQYDRIFGVWLGGVELLRGCTAEPRANGVVWSVSKEVTKYASLLAARGGPSTLAVYLGNLVDEQYTGVYHANLTLHLYFRHPQPQPQPQPPQQPGLGPADAIVPVSQSLPLNDGLWFQIESGDDVGSASLAVPRNAYRAVLEVYLSYHGADEFWYTNTPDGHGPFREVTVRVDGELVGAVWPFPVIYTGGINPLLWRPISGIGSFSLPSYDIELTPFLGKLLDGDAHEFGLSVTNAQSAWLVDANLHLWLDPRGAPSTAGMTSYDAPPLDTTIAFRTDEAGSELYYTTAFRRVSATGWVQTASYGKVTATWKQRLSYENTNEIQGDDERQSVNQTTDAYSGVHVTAGRGVAYSQEAQQSFPLYMYVGVASEAPNGSYTVARHVRQGFAEERAAAGRSGLFWSRSLSNAQECAVDVDMDDEGDAVGVSWGTRQRYVYEASDGCYSRDVTSSGYDIVSDHSDEVCVKGASSSSSRAGGARAVPDEALARMSS</sequence>
<dbReference type="OrthoDB" id="339900at2759"/>
<keyword evidence="6" id="KW-1185">Reference proteome</keyword>
<evidence type="ECO:0000256" key="2">
    <source>
        <dbReference type="SAM" id="SignalP"/>
    </source>
</evidence>
<dbReference type="AlphaFoldDB" id="A0A0Q3IBL1"/>
<dbReference type="InterPro" id="IPR056948">
    <property type="entry name" value="PNGaseA_N"/>
</dbReference>
<feature type="compositionally biased region" description="Pro residues" evidence="1">
    <location>
        <begin position="196"/>
        <end position="206"/>
    </location>
</feature>
<evidence type="ECO:0000256" key="1">
    <source>
        <dbReference type="SAM" id="MobiDB-lite"/>
    </source>
</evidence>
<evidence type="ECO:0000313" key="4">
    <source>
        <dbReference type="EMBL" id="KQK03251.1"/>
    </source>
</evidence>
<dbReference type="Proteomes" id="UP000008810">
    <property type="component" value="Chromosome 2"/>
</dbReference>
<reference evidence="4" key="2">
    <citation type="submission" date="2017-06" db="EMBL/GenBank/DDBJ databases">
        <title>WGS assembly of Brachypodium distachyon.</title>
        <authorList>
            <consortium name="The International Brachypodium Initiative"/>
            <person name="Lucas S."/>
            <person name="Harmon-Smith M."/>
            <person name="Lail K."/>
            <person name="Tice H."/>
            <person name="Grimwood J."/>
            <person name="Bruce D."/>
            <person name="Barry K."/>
            <person name="Shu S."/>
            <person name="Lindquist E."/>
            <person name="Wang M."/>
            <person name="Pitluck S."/>
            <person name="Vogel J.P."/>
            <person name="Garvin D.F."/>
            <person name="Mockler T.C."/>
            <person name="Schmutz J."/>
            <person name="Rokhsar D."/>
            <person name="Bevan M.W."/>
        </authorList>
    </citation>
    <scope>NUCLEOTIDE SEQUENCE</scope>
    <source>
        <strain evidence="4">Bd21</strain>
    </source>
</reference>
<name>A0A0Q3IBL1_BRADI</name>
<feature type="compositionally biased region" description="Low complexity" evidence="1">
    <location>
        <begin position="580"/>
        <end position="592"/>
    </location>
</feature>
<dbReference type="Gramene" id="KQK03251">
    <property type="protein sequence ID" value="KQK03251"/>
    <property type="gene ID" value="BRADI_2g06600v3"/>
</dbReference>
<feature type="domain" description="Peptide N-acetyl-beta-D-glucosaminyl asparaginase amidase A N-terminal" evidence="3">
    <location>
        <begin position="73"/>
        <end position="379"/>
    </location>
</feature>
<feature type="region of interest" description="Disordered" evidence="1">
    <location>
        <begin position="193"/>
        <end position="212"/>
    </location>
</feature>
<dbReference type="InterPro" id="IPR021102">
    <property type="entry name" value="PNGase_A"/>
</dbReference>
<dbReference type="Pfam" id="PF12222">
    <property type="entry name" value="PNGaseA"/>
    <property type="match status" value="1"/>
</dbReference>
<reference evidence="4 5" key="1">
    <citation type="journal article" date="2010" name="Nature">
        <title>Genome sequencing and analysis of the model grass Brachypodium distachyon.</title>
        <authorList>
            <consortium name="International Brachypodium Initiative"/>
        </authorList>
    </citation>
    <scope>NUCLEOTIDE SEQUENCE [LARGE SCALE GENOMIC DNA]</scope>
    <source>
        <strain evidence="4 5">Bd21</strain>
    </source>
</reference>
<protein>
    <recommendedName>
        <fullName evidence="3">Peptide N-acetyl-beta-D-glucosaminyl asparaginase amidase A N-terminal domain-containing protein</fullName>
    </recommendedName>
</protein>
<feature type="signal peptide" evidence="2">
    <location>
        <begin position="1"/>
        <end position="24"/>
    </location>
</feature>
<feature type="region of interest" description="Disordered" evidence="1">
    <location>
        <begin position="580"/>
        <end position="603"/>
    </location>
</feature>
<dbReference type="PANTHER" id="PTHR31104">
    <property type="entry name" value="PEPTIDE-N4-(N-ACETYL-BETA-GLUCOSAMINYL)ASPARAGINE AMIDASE A PROTEIN"/>
    <property type="match status" value="1"/>
</dbReference>
<reference evidence="5" key="3">
    <citation type="submission" date="2018-08" db="UniProtKB">
        <authorList>
            <consortium name="EnsemblPlants"/>
        </authorList>
    </citation>
    <scope>IDENTIFICATION</scope>
    <source>
        <strain evidence="5">cv. Bd21</strain>
    </source>
</reference>
<accession>A0A0Q3IBL1</accession>
<dbReference type="InParanoid" id="A0A0Q3IBL1"/>
<dbReference type="EnsemblPlants" id="KQK03251">
    <property type="protein sequence ID" value="KQK03251"/>
    <property type="gene ID" value="BRADI_2g06600v3"/>
</dbReference>
<keyword evidence="2" id="KW-0732">Signal</keyword>
<evidence type="ECO:0000313" key="5">
    <source>
        <dbReference type="EnsemblPlants" id="KQK03251"/>
    </source>
</evidence>